<evidence type="ECO:0000313" key="2">
    <source>
        <dbReference type="WBParaSite" id="Minc3s01142g21140"/>
    </source>
</evidence>
<sequence length="95" mass="11217">MFQNPLFNTNSTPKTIQTSTQLSCLPTIPNSYLFDNLRLNNEQLNNFKFNYSQQNSEQQQDFCVVCNDKAIGKHYGPFSSPKTQFELYMYMRNLW</sequence>
<accession>A0A914M3N0</accession>
<evidence type="ECO:0000313" key="1">
    <source>
        <dbReference type="Proteomes" id="UP000887563"/>
    </source>
</evidence>
<name>A0A914M3N0_MELIC</name>
<keyword evidence="1" id="KW-1185">Reference proteome</keyword>
<dbReference type="WBParaSite" id="Minc3s01142g21140">
    <property type="protein sequence ID" value="Minc3s01142g21140"/>
    <property type="gene ID" value="Minc3s01142g21140"/>
</dbReference>
<proteinExistence type="predicted"/>
<reference evidence="2" key="1">
    <citation type="submission" date="2022-11" db="UniProtKB">
        <authorList>
            <consortium name="WormBaseParasite"/>
        </authorList>
    </citation>
    <scope>IDENTIFICATION</scope>
</reference>
<organism evidence="1 2">
    <name type="scientific">Meloidogyne incognita</name>
    <name type="common">Southern root-knot nematode worm</name>
    <name type="synonym">Oxyuris incognita</name>
    <dbReference type="NCBI Taxonomy" id="6306"/>
    <lineage>
        <taxon>Eukaryota</taxon>
        <taxon>Metazoa</taxon>
        <taxon>Ecdysozoa</taxon>
        <taxon>Nematoda</taxon>
        <taxon>Chromadorea</taxon>
        <taxon>Rhabditida</taxon>
        <taxon>Tylenchina</taxon>
        <taxon>Tylenchomorpha</taxon>
        <taxon>Tylenchoidea</taxon>
        <taxon>Meloidogynidae</taxon>
        <taxon>Meloidogyninae</taxon>
        <taxon>Meloidogyne</taxon>
        <taxon>Meloidogyne incognita group</taxon>
    </lineage>
</organism>
<dbReference type="Proteomes" id="UP000887563">
    <property type="component" value="Unplaced"/>
</dbReference>
<protein>
    <submittedName>
        <fullName evidence="2">Uncharacterized protein</fullName>
    </submittedName>
</protein>
<dbReference type="AlphaFoldDB" id="A0A914M3N0"/>